<sequence>MAGLTNETVLEALKKVVDPELGLNLVDLGLIYEVQVEDGKVRVEMTLTTPGCPLHDSLTQAVYRVLYGLEGVKELNVEVVWDPPWTPERISAQGRKQLEERR</sequence>
<dbReference type="PANTHER" id="PTHR42831">
    <property type="entry name" value="FE-S PROTEIN MATURATION AUXILIARY FACTOR YITW"/>
    <property type="match status" value="1"/>
</dbReference>
<reference evidence="2" key="1">
    <citation type="submission" date="2020-07" db="EMBL/GenBank/DDBJ databases">
        <title>Huge and variable diversity of episymbiotic CPR bacteria and DPANN archaea in groundwater ecosystems.</title>
        <authorList>
            <person name="He C.Y."/>
            <person name="Keren R."/>
            <person name="Whittaker M."/>
            <person name="Farag I.F."/>
            <person name="Doudna J."/>
            <person name="Cate J.H.D."/>
            <person name="Banfield J.F."/>
        </authorList>
    </citation>
    <scope>NUCLEOTIDE SEQUENCE</scope>
    <source>
        <strain evidence="2">NC_groundwater_717_Ag_S-0.2um_59_8</strain>
    </source>
</reference>
<dbReference type="SUPFAM" id="SSF117916">
    <property type="entry name" value="Fe-S cluster assembly (FSCA) domain-like"/>
    <property type="match status" value="1"/>
</dbReference>
<dbReference type="Gene3D" id="3.30.300.130">
    <property type="entry name" value="Fe-S cluster assembly (FSCA)"/>
    <property type="match status" value="1"/>
</dbReference>
<dbReference type="Pfam" id="PF01883">
    <property type="entry name" value="FeS_assembly_P"/>
    <property type="match status" value="1"/>
</dbReference>
<comment type="caution">
    <text evidence="2">The sequence shown here is derived from an EMBL/GenBank/DDBJ whole genome shotgun (WGS) entry which is preliminary data.</text>
</comment>
<evidence type="ECO:0000259" key="1">
    <source>
        <dbReference type="Pfam" id="PF01883"/>
    </source>
</evidence>
<dbReference type="InterPro" id="IPR052339">
    <property type="entry name" value="Fe-S_Maturation_MIP18"/>
</dbReference>
<organism evidence="2 3">
    <name type="scientific">Tectimicrobiota bacterium</name>
    <dbReference type="NCBI Taxonomy" id="2528274"/>
    <lineage>
        <taxon>Bacteria</taxon>
        <taxon>Pseudomonadati</taxon>
        <taxon>Nitrospinota/Tectimicrobiota group</taxon>
        <taxon>Candidatus Tectimicrobiota</taxon>
    </lineage>
</organism>
<evidence type="ECO:0000313" key="2">
    <source>
        <dbReference type="EMBL" id="MBI3015926.1"/>
    </source>
</evidence>
<feature type="domain" description="MIP18 family-like" evidence="1">
    <location>
        <begin position="7"/>
        <end position="79"/>
    </location>
</feature>
<accession>A0A932M2H9</accession>
<dbReference type="InterPro" id="IPR034904">
    <property type="entry name" value="FSCA_dom_sf"/>
</dbReference>
<protein>
    <submittedName>
        <fullName evidence="2">Metal-sulfur cluster assembly factor</fullName>
    </submittedName>
</protein>
<evidence type="ECO:0000313" key="3">
    <source>
        <dbReference type="Proteomes" id="UP000741360"/>
    </source>
</evidence>
<gene>
    <name evidence="2" type="ORF">HYY65_12915</name>
</gene>
<proteinExistence type="predicted"/>
<dbReference type="PANTHER" id="PTHR42831:SF1">
    <property type="entry name" value="FE-S PROTEIN MATURATION AUXILIARY FACTOR YITW"/>
    <property type="match status" value="1"/>
</dbReference>
<dbReference type="AlphaFoldDB" id="A0A932M2H9"/>
<dbReference type="Proteomes" id="UP000741360">
    <property type="component" value="Unassembled WGS sequence"/>
</dbReference>
<dbReference type="EMBL" id="JACPSX010000246">
    <property type="protein sequence ID" value="MBI3015926.1"/>
    <property type="molecule type" value="Genomic_DNA"/>
</dbReference>
<name>A0A932M2H9_UNCTE</name>
<dbReference type="InterPro" id="IPR002744">
    <property type="entry name" value="MIP18-like"/>
</dbReference>